<dbReference type="PANTHER" id="PTHR47529">
    <property type="entry name" value="PEPTIDYL-PROLYL CIS-TRANS ISOMERASE D"/>
    <property type="match status" value="1"/>
</dbReference>
<dbReference type="InterPro" id="IPR046357">
    <property type="entry name" value="PPIase_dom_sf"/>
</dbReference>
<dbReference type="AlphaFoldDB" id="A0A654KI99"/>
<evidence type="ECO:0000256" key="9">
    <source>
        <dbReference type="ARBA" id="ARBA00040743"/>
    </source>
</evidence>
<evidence type="ECO:0000256" key="2">
    <source>
        <dbReference type="ARBA" id="ARBA00022475"/>
    </source>
</evidence>
<evidence type="ECO:0000256" key="1">
    <source>
        <dbReference type="ARBA" id="ARBA00004382"/>
    </source>
</evidence>
<keyword evidence="11" id="KW-0697">Rotamase</keyword>
<keyword evidence="6 12" id="KW-0472">Membrane</keyword>
<dbReference type="GO" id="GO:0003755">
    <property type="term" value="F:peptidyl-prolyl cis-trans isomerase activity"/>
    <property type="evidence" value="ECO:0007669"/>
    <property type="project" value="UniProtKB-KW"/>
</dbReference>
<gene>
    <name evidence="14" type="ordered locus">TEQUI_1261</name>
</gene>
<dbReference type="Pfam" id="PF13624">
    <property type="entry name" value="SurA_N_3"/>
    <property type="match status" value="1"/>
</dbReference>
<dbReference type="PANTHER" id="PTHR47529:SF1">
    <property type="entry name" value="PERIPLASMIC CHAPERONE PPID"/>
    <property type="match status" value="1"/>
</dbReference>
<evidence type="ECO:0000256" key="5">
    <source>
        <dbReference type="ARBA" id="ARBA00022989"/>
    </source>
</evidence>
<dbReference type="KEGG" id="teq:TEQUI_1261"/>
<evidence type="ECO:0000256" key="10">
    <source>
        <dbReference type="ARBA" id="ARBA00042775"/>
    </source>
</evidence>
<dbReference type="InterPro" id="IPR027304">
    <property type="entry name" value="Trigger_fact/SurA_dom_sf"/>
</dbReference>
<reference evidence="14 15" key="1">
    <citation type="journal article" date="2011" name="J. Bacteriol.">
        <title>Genome sequence of Taylorella equigenitalis MCE9, the causative agent of contagious equine metritis.</title>
        <authorList>
            <person name="Hebert L."/>
            <person name="Moumen B."/>
            <person name="Duquesne F."/>
            <person name="Breuil M.F."/>
            <person name="Laugier C."/>
            <person name="Batto J.M."/>
            <person name="Renault P."/>
            <person name="Petry S."/>
        </authorList>
    </citation>
    <scope>NUCLEOTIDE SEQUENCE [LARGE SCALE GENOMIC DNA]</scope>
    <source>
        <strain evidence="14 15">MCE9</strain>
    </source>
</reference>
<feature type="transmembrane region" description="Helical" evidence="12">
    <location>
        <begin position="12"/>
        <end position="30"/>
    </location>
</feature>
<comment type="similarity">
    <text evidence="8">Belongs to the PpiD chaperone family.</text>
</comment>
<keyword evidence="11" id="KW-0413">Isomerase</keyword>
<dbReference type="PROSITE" id="PS50198">
    <property type="entry name" value="PPIC_PPIASE_2"/>
    <property type="match status" value="1"/>
</dbReference>
<evidence type="ECO:0000313" key="14">
    <source>
        <dbReference type="EMBL" id="ADU92181.1"/>
    </source>
</evidence>
<accession>A0A654KI99</accession>
<evidence type="ECO:0000256" key="6">
    <source>
        <dbReference type="ARBA" id="ARBA00023136"/>
    </source>
</evidence>
<comment type="subcellular location">
    <subcellularLocation>
        <location evidence="1">Cell inner membrane</location>
        <topology evidence="1">Single-pass type II membrane protein</topology>
        <orientation evidence="1">Periplasmic side</orientation>
    </subcellularLocation>
</comment>
<name>A0A654KI99_TAYEM</name>
<proteinExistence type="inferred from homology"/>
<keyword evidence="3" id="KW-0997">Cell inner membrane</keyword>
<evidence type="ECO:0000256" key="4">
    <source>
        <dbReference type="ARBA" id="ARBA00022692"/>
    </source>
</evidence>
<evidence type="ECO:0000256" key="11">
    <source>
        <dbReference type="PROSITE-ProRule" id="PRU00278"/>
    </source>
</evidence>
<evidence type="ECO:0000259" key="13">
    <source>
        <dbReference type="PROSITE" id="PS50198"/>
    </source>
</evidence>
<protein>
    <recommendedName>
        <fullName evidence="9">Periplasmic chaperone PpiD</fullName>
    </recommendedName>
    <alternativeName>
        <fullName evidence="10">Periplasmic folding chaperone</fullName>
    </alternativeName>
</protein>
<dbReference type="EMBL" id="CP002456">
    <property type="protein sequence ID" value="ADU92181.1"/>
    <property type="molecule type" value="Genomic_DNA"/>
</dbReference>
<organism evidence="14 15">
    <name type="scientific">Taylorella equigenitalis (strain MCE9)</name>
    <dbReference type="NCBI Taxonomy" id="937774"/>
    <lineage>
        <taxon>Bacteria</taxon>
        <taxon>Pseudomonadati</taxon>
        <taxon>Pseudomonadota</taxon>
        <taxon>Betaproteobacteria</taxon>
        <taxon>Burkholderiales</taxon>
        <taxon>Alcaligenaceae</taxon>
        <taxon>Taylorella</taxon>
    </lineage>
</organism>
<evidence type="ECO:0000256" key="3">
    <source>
        <dbReference type="ARBA" id="ARBA00022519"/>
    </source>
</evidence>
<keyword evidence="4 12" id="KW-0812">Transmembrane</keyword>
<dbReference type="SUPFAM" id="SSF109998">
    <property type="entry name" value="Triger factor/SurA peptide-binding domain-like"/>
    <property type="match status" value="1"/>
</dbReference>
<sequence length="644" mass="72920">MLEFFRKHSKWVLFIIIILIVPSFVFFGTSKYSGMSISEKPLVKVNKEKITERQFNKSWTERLNSLRDQLGNNFKVSEIDTPANRNLWLNKIVDDILITQTANKNKFFGSDSMVRSAIALDPKFAVDGKFSMENYNAFLTSANITSQEYENYLRANTGINLVVEPLINSTLVPLTTLEELKKHVTKTREVQTKIFANEDFINAVSVDEKELEDWYKKNSEEKYRVPEYVNVEYFLLNQKAAVDLVPQPNEDALKSYYENNKNRFSTEERRFVRHIQLDSEERAKAIYEELKTTPNKFEEFVLSDSLDAGTKNNKGELGFLKKSDIPGIENTVFALDKPGITGPVKLGNSFHIFDVVQIEKAKVKSFEELKDTLVNEVKLQIASDKFAELSTNLTNLVHDRSDDLKTIAEDLQLQVSQVFGLSKSGLISDVPNQMVLSDELKKIFNSPRVIDTAYSSEVYNQGQNSGVIEISPSEFLVFKILDKVESKVPELKAVKAKVTRDYQLEKGAELAKKAGDEFINIYKNNPSEAPKASDGSSLLRDPIETSIFASNLPENLMRDVMAIPNDKLPTYVAGEVPDGYAVVRVIKDAIPDERMVRVFEQQFPIIVKNGVSAQVGDSYKASLRKTNKVIFTDVAQKTIEAPTK</sequence>
<dbReference type="SUPFAM" id="SSF54534">
    <property type="entry name" value="FKBP-like"/>
    <property type="match status" value="1"/>
</dbReference>
<feature type="domain" description="PpiC" evidence="13">
    <location>
        <begin position="267"/>
        <end position="357"/>
    </location>
</feature>
<evidence type="ECO:0000256" key="12">
    <source>
        <dbReference type="SAM" id="Phobius"/>
    </source>
</evidence>
<dbReference type="Proteomes" id="UP000007472">
    <property type="component" value="Chromosome"/>
</dbReference>
<dbReference type="InterPro" id="IPR000297">
    <property type="entry name" value="PPIase_PpiC"/>
</dbReference>
<dbReference type="Gene3D" id="1.10.4030.10">
    <property type="entry name" value="Porin chaperone SurA, peptide-binding domain"/>
    <property type="match status" value="1"/>
</dbReference>
<dbReference type="GO" id="GO:0005886">
    <property type="term" value="C:plasma membrane"/>
    <property type="evidence" value="ECO:0007669"/>
    <property type="project" value="UniProtKB-SubCell"/>
</dbReference>
<dbReference type="Pfam" id="PF13145">
    <property type="entry name" value="Rotamase_2"/>
    <property type="match status" value="1"/>
</dbReference>
<dbReference type="Gene3D" id="3.10.50.40">
    <property type="match status" value="1"/>
</dbReference>
<keyword evidence="2" id="KW-1003">Cell membrane</keyword>
<evidence type="ECO:0000256" key="8">
    <source>
        <dbReference type="ARBA" id="ARBA00038408"/>
    </source>
</evidence>
<keyword evidence="5 12" id="KW-1133">Transmembrane helix</keyword>
<dbReference type="InterPro" id="IPR052029">
    <property type="entry name" value="PpiD_chaperone"/>
</dbReference>
<evidence type="ECO:0000313" key="15">
    <source>
        <dbReference type="Proteomes" id="UP000007472"/>
    </source>
</evidence>
<evidence type="ECO:0000256" key="7">
    <source>
        <dbReference type="ARBA" id="ARBA00023186"/>
    </source>
</evidence>
<keyword evidence="7" id="KW-0143">Chaperone</keyword>